<evidence type="ECO:0000256" key="2">
    <source>
        <dbReference type="ARBA" id="ARBA00004496"/>
    </source>
</evidence>
<gene>
    <name evidence="14" type="ORF">Agub_g2711</name>
</gene>
<evidence type="ECO:0000313" key="15">
    <source>
        <dbReference type="Proteomes" id="UP001054857"/>
    </source>
</evidence>
<comment type="catalytic activity">
    <reaction evidence="11">
        <text>N-terminal L-seryl-[histone H4] + acetyl-CoA = N-terminal N(alpha)-acetyl-L-seryl-[histone H4] + CoA + H(+)</text>
        <dbReference type="Rhea" id="RHEA:50596"/>
        <dbReference type="Rhea" id="RHEA-COMP:12740"/>
        <dbReference type="Rhea" id="RHEA-COMP:12743"/>
        <dbReference type="ChEBI" id="CHEBI:15378"/>
        <dbReference type="ChEBI" id="CHEBI:57287"/>
        <dbReference type="ChEBI" id="CHEBI:57288"/>
        <dbReference type="ChEBI" id="CHEBI:64738"/>
        <dbReference type="ChEBI" id="CHEBI:83690"/>
        <dbReference type="EC" id="2.3.1.257"/>
    </reaction>
</comment>
<keyword evidence="6" id="KW-0963">Cytoplasm</keyword>
<keyword evidence="7" id="KW-0808">Transferase</keyword>
<dbReference type="GO" id="GO:0010485">
    <property type="term" value="F:histone H4 acetyltransferase activity"/>
    <property type="evidence" value="ECO:0007669"/>
    <property type="project" value="InterPro"/>
</dbReference>
<dbReference type="InterPro" id="IPR039949">
    <property type="entry name" value="NAA40"/>
</dbReference>
<dbReference type="AlphaFoldDB" id="A0AAD3DIN3"/>
<dbReference type="Pfam" id="PF00583">
    <property type="entry name" value="Acetyltransf_1"/>
    <property type="match status" value="1"/>
</dbReference>
<feature type="region of interest" description="Disordered" evidence="12">
    <location>
        <begin position="301"/>
        <end position="451"/>
    </location>
</feature>
<dbReference type="GO" id="GO:0005737">
    <property type="term" value="C:cytoplasm"/>
    <property type="evidence" value="ECO:0007669"/>
    <property type="project" value="UniProtKB-SubCell"/>
</dbReference>
<dbReference type="PANTHER" id="PTHR20531">
    <property type="entry name" value="N-ALPHA-ACETYLTRANSFERASE 40"/>
    <property type="match status" value="1"/>
</dbReference>
<feature type="compositionally biased region" description="Basic and acidic residues" evidence="12">
    <location>
        <begin position="345"/>
        <end position="357"/>
    </location>
</feature>
<protein>
    <recommendedName>
        <fullName evidence="5">N-alpha-acetyltransferase 40</fullName>
        <ecNumber evidence="4">2.3.1.257</ecNumber>
    </recommendedName>
</protein>
<dbReference type="GO" id="GO:1990189">
    <property type="term" value="F:protein N-terminal-serine acetyltransferase activity"/>
    <property type="evidence" value="ECO:0007669"/>
    <property type="project" value="UniProtKB-EC"/>
</dbReference>
<feature type="compositionally biased region" description="Acidic residues" evidence="12">
    <location>
        <begin position="200"/>
        <end position="209"/>
    </location>
</feature>
<evidence type="ECO:0000256" key="9">
    <source>
        <dbReference type="ARBA" id="ARBA00023315"/>
    </source>
</evidence>
<organism evidence="14 15">
    <name type="scientific">Astrephomene gubernaculifera</name>
    <dbReference type="NCBI Taxonomy" id="47775"/>
    <lineage>
        <taxon>Eukaryota</taxon>
        <taxon>Viridiplantae</taxon>
        <taxon>Chlorophyta</taxon>
        <taxon>core chlorophytes</taxon>
        <taxon>Chlorophyceae</taxon>
        <taxon>CS clade</taxon>
        <taxon>Chlamydomonadales</taxon>
        <taxon>Astrephomenaceae</taxon>
        <taxon>Astrephomene</taxon>
    </lineage>
</organism>
<feature type="compositionally biased region" description="Low complexity" evidence="12">
    <location>
        <begin position="439"/>
        <end position="451"/>
    </location>
</feature>
<feature type="compositionally biased region" description="Low complexity" evidence="12">
    <location>
        <begin position="312"/>
        <end position="333"/>
    </location>
</feature>
<dbReference type="PANTHER" id="PTHR20531:SF1">
    <property type="entry name" value="N-ALPHA-ACETYLTRANSFERASE 40"/>
    <property type="match status" value="1"/>
</dbReference>
<evidence type="ECO:0000256" key="5">
    <source>
        <dbReference type="ARBA" id="ARBA00015043"/>
    </source>
</evidence>
<feature type="compositionally biased region" description="Gly residues" evidence="12">
    <location>
        <begin position="217"/>
        <end position="235"/>
    </location>
</feature>
<comment type="catalytic activity">
    <reaction evidence="10">
        <text>N-terminal L-seryl-[histone H2A] + acetyl-CoA = N-terminal N(alpha)-acetyl-L-seryl-[histone H2A] + CoA + H(+)</text>
        <dbReference type="Rhea" id="RHEA:50600"/>
        <dbReference type="Rhea" id="RHEA-COMP:12742"/>
        <dbReference type="Rhea" id="RHEA-COMP:12744"/>
        <dbReference type="ChEBI" id="CHEBI:15378"/>
        <dbReference type="ChEBI" id="CHEBI:57287"/>
        <dbReference type="ChEBI" id="CHEBI:57288"/>
        <dbReference type="ChEBI" id="CHEBI:64738"/>
        <dbReference type="ChEBI" id="CHEBI:83690"/>
        <dbReference type="EC" id="2.3.1.257"/>
    </reaction>
</comment>
<keyword evidence="15" id="KW-1185">Reference proteome</keyword>
<accession>A0AAD3DIN3</accession>
<feature type="compositionally biased region" description="Low complexity" evidence="12">
    <location>
        <begin position="368"/>
        <end position="404"/>
    </location>
</feature>
<dbReference type="EC" id="2.3.1.257" evidence="4"/>
<evidence type="ECO:0000256" key="7">
    <source>
        <dbReference type="ARBA" id="ARBA00022679"/>
    </source>
</evidence>
<comment type="subcellular location">
    <subcellularLocation>
        <location evidence="2">Cytoplasm</location>
    </subcellularLocation>
    <subcellularLocation>
        <location evidence="1">Nucleus</location>
    </subcellularLocation>
</comment>
<evidence type="ECO:0000256" key="10">
    <source>
        <dbReference type="ARBA" id="ARBA00047821"/>
    </source>
</evidence>
<evidence type="ECO:0000256" key="6">
    <source>
        <dbReference type="ARBA" id="ARBA00022490"/>
    </source>
</evidence>
<evidence type="ECO:0000313" key="14">
    <source>
        <dbReference type="EMBL" id="GFR41919.1"/>
    </source>
</evidence>
<dbReference type="GO" id="GO:0005634">
    <property type="term" value="C:nucleus"/>
    <property type="evidence" value="ECO:0007669"/>
    <property type="project" value="UniProtKB-SubCell"/>
</dbReference>
<proteinExistence type="inferred from homology"/>
<evidence type="ECO:0000256" key="8">
    <source>
        <dbReference type="ARBA" id="ARBA00023242"/>
    </source>
</evidence>
<feature type="compositionally biased region" description="Acidic residues" evidence="12">
    <location>
        <begin position="414"/>
        <end position="423"/>
    </location>
</feature>
<comment type="similarity">
    <text evidence="3">Belongs to the acetyltransferase family. NAA40 subfamily.</text>
</comment>
<dbReference type="GO" id="GO:0043998">
    <property type="term" value="F:histone H2A acetyltransferase activity"/>
    <property type="evidence" value="ECO:0007669"/>
    <property type="project" value="InterPro"/>
</dbReference>
<dbReference type="PROSITE" id="PS51186">
    <property type="entry name" value="GNAT"/>
    <property type="match status" value="1"/>
</dbReference>
<keyword evidence="9" id="KW-0012">Acyltransferase</keyword>
<evidence type="ECO:0000256" key="11">
    <source>
        <dbReference type="ARBA" id="ARBA00049524"/>
    </source>
</evidence>
<dbReference type="SUPFAM" id="SSF55729">
    <property type="entry name" value="Acyl-CoA N-acyltransferases (Nat)"/>
    <property type="match status" value="1"/>
</dbReference>
<evidence type="ECO:0000256" key="12">
    <source>
        <dbReference type="SAM" id="MobiDB-lite"/>
    </source>
</evidence>
<sequence>MVSKAERIKELLRKAKQIKNPLAELVTAARHVDAKGQAVQVCSHHARNMPKDLQEWCLALCRENMSAMYKRVWSWSDADKRKQLASVASRFLIAHDDALTSSPSAVPSSTTTTTTAPAHRTAIGYVNYRFEQEEGQPVLYCYELQVVRQAQSRGVGRLLMELTEQIAWAAGMHKVMLTVFRDNTAAVRFYRRLGYQLDETSPDYSEEGESSPAAGDDGCGSAGVDNGGNGSGSGGSEEKEDAGCGYHIMSKRRPPLPQKKSQQQRHQAQVQQQQEQQHQCCLQEHLKQAQDEALPLDQQQCSQLHPPPQQQPQPQGSGREQQQQQDPSSVQPGTGPQDLMTVPAARDERQGGEEGHHVTLTPTGHILETQQPQEQRGTQQQEQRQQLSSHTSAAAAVVTASAAACGVKRRKEEEEREGQEGEEGQQQQPPSGAVRRRAAAMVAANATGVAA</sequence>
<dbReference type="Proteomes" id="UP001054857">
    <property type="component" value="Unassembled WGS sequence"/>
</dbReference>
<comment type="caution">
    <text evidence="14">The sequence shown here is derived from an EMBL/GenBank/DDBJ whole genome shotgun (WGS) entry which is preliminary data.</text>
</comment>
<dbReference type="InterPro" id="IPR000182">
    <property type="entry name" value="GNAT_dom"/>
</dbReference>
<name>A0AAD3DIN3_9CHLO</name>
<evidence type="ECO:0000256" key="4">
    <source>
        <dbReference type="ARBA" id="ARBA00012950"/>
    </source>
</evidence>
<feature type="region of interest" description="Disordered" evidence="12">
    <location>
        <begin position="200"/>
        <end position="271"/>
    </location>
</feature>
<evidence type="ECO:0000256" key="1">
    <source>
        <dbReference type="ARBA" id="ARBA00004123"/>
    </source>
</evidence>
<reference evidence="14 15" key="1">
    <citation type="journal article" date="2021" name="Sci. Rep.">
        <title>Genome sequencing of the multicellular alga Astrephomene provides insights into convergent evolution of germ-soma differentiation.</title>
        <authorList>
            <person name="Yamashita S."/>
            <person name="Yamamoto K."/>
            <person name="Matsuzaki R."/>
            <person name="Suzuki S."/>
            <person name="Yamaguchi H."/>
            <person name="Hirooka S."/>
            <person name="Minakuchi Y."/>
            <person name="Miyagishima S."/>
            <person name="Kawachi M."/>
            <person name="Toyoda A."/>
            <person name="Nozaki H."/>
        </authorList>
    </citation>
    <scope>NUCLEOTIDE SEQUENCE [LARGE SCALE GENOMIC DNA]</scope>
    <source>
        <strain evidence="14 15">NIES-4017</strain>
    </source>
</reference>
<evidence type="ECO:0000256" key="3">
    <source>
        <dbReference type="ARBA" id="ARBA00008870"/>
    </source>
</evidence>
<feature type="domain" description="N-acetyltransferase" evidence="13">
    <location>
        <begin position="59"/>
        <end position="214"/>
    </location>
</feature>
<evidence type="ECO:0000259" key="13">
    <source>
        <dbReference type="PROSITE" id="PS51186"/>
    </source>
</evidence>
<dbReference type="EMBL" id="BMAR01000002">
    <property type="protein sequence ID" value="GFR41919.1"/>
    <property type="molecule type" value="Genomic_DNA"/>
</dbReference>
<dbReference type="InterPro" id="IPR016181">
    <property type="entry name" value="Acyl_CoA_acyltransferase"/>
</dbReference>
<keyword evidence="8" id="KW-0539">Nucleus</keyword>
<dbReference type="Gene3D" id="3.40.630.30">
    <property type="match status" value="1"/>
</dbReference>
<dbReference type="CDD" id="cd04301">
    <property type="entry name" value="NAT_SF"/>
    <property type="match status" value="1"/>
</dbReference>
<feature type="compositionally biased region" description="Low complexity" evidence="12">
    <location>
        <begin position="258"/>
        <end position="271"/>
    </location>
</feature>